<gene>
    <name evidence="1" type="ORF">Vadar_024843</name>
</gene>
<protein>
    <submittedName>
        <fullName evidence="1">Uncharacterized protein</fullName>
    </submittedName>
</protein>
<evidence type="ECO:0000313" key="1">
    <source>
        <dbReference type="EMBL" id="KAH7864031.1"/>
    </source>
</evidence>
<accession>A0ACB7ZF23</accession>
<reference evidence="1 2" key="1">
    <citation type="journal article" date="2021" name="Hortic Res">
        <title>High-quality reference genome and annotation aids understanding of berry development for evergreen blueberry (Vaccinium darrowii).</title>
        <authorList>
            <person name="Yu J."/>
            <person name="Hulse-Kemp A.M."/>
            <person name="Babiker E."/>
            <person name="Staton M."/>
        </authorList>
    </citation>
    <scope>NUCLEOTIDE SEQUENCE [LARGE SCALE GENOMIC DNA]</scope>
    <source>
        <strain evidence="2">cv. NJ 8807/NJ 8810</strain>
        <tissue evidence="1">Young leaf</tissue>
    </source>
</reference>
<keyword evidence="2" id="KW-1185">Reference proteome</keyword>
<evidence type="ECO:0000313" key="2">
    <source>
        <dbReference type="Proteomes" id="UP000828048"/>
    </source>
</evidence>
<organism evidence="1 2">
    <name type="scientific">Vaccinium darrowii</name>
    <dbReference type="NCBI Taxonomy" id="229202"/>
    <lineage>
        <taxon>Eukaryota</taxon>
        <taxon>Viridiplantae</taxon>
        <taxon>Streptophyta</taxon>
        <taxon>Embryophyta</taxon>
        <taxon>Tracheophyta</taxon>
        <taxon>Spermatophyta</taxon>
        <taxon>Magnoliopsida</taxon>
        <taxon>eudicotyledons</taxon>
        <taxon>Gunneridae</taxon>
        <taxon>Pentapetalae</taxon>
        <taxon>asterids</taxon>
        <taxon>Ericales</taxon>
        <taxon>Ericaceae</taxon>
        <taxon>Vaccinioideae</taxon>
        <taxon>Vaccinieae</taxon>
        <taxon>Vaccinium</taxon>
    </lineage>
</organism>
<comment type="caution">
    <text evidence="1">The sequence shown here is derived from an EMBL/GenBank/DDBJ whole genome shotgun (WGS) entry which is preliminary data.</text>
</comment>
<name>A0ACB7ZF23_9ERIC</name>
<dbReference type="Proteomes" id="UP000828048">
    <property type="component" value="Chromosome 12"/>
</dbReference>
<proteinExistence type="predicted"/>
<sequence>MKYVKTKQFNEVLRDFIFEELKIKSIEAYAIETANEICSAKGEWVLRCEGGYDSLLPYTLHDDYDKILILWHIATDLCYNTEKGNVENEKFLRVVVPEKEEKYSCLYNMYSPCLDASLASCCCHKCAAQGNEYRRRSNLGNSGHKLDMIIQACNSILDVRTEVNPSTV</sequence>
<dbReference type="EMBL" id="CM037162">
    <property type="protein sequence ID" value="KAH7864031.1"/>
    <property type="molecule type" value="Genomic_DNA"/>
</dbReference>